<comment type="pathway">
    <text evidence="5">Cofactor biosynthesis; nicotinate biosynthesis; nicotinate from nicotinamide: step 1/1.</text>
</comment>
<dbReference type="EMBL" id="BLKX01000001">
    <property type="protein sequence ID" value="GFG79693.1"/>
    <property type="molecule type" value="Genomic_DNA"/>
</dbReference>
<dbReference type="InterPro" id="IPR052347">
    <property type="entry name" value="Isochorismatase_Nicotinamidase"/>
</dbReference>
<name>A0ABQ1C5I0_9MYCO</name>
<gene>
    <name evidence="9" type="primary">pncA</name>
    <name evidence="9" type="ORF">MPRG_29690</name>
</gene>
<dbReference type="InterPro" id="IPR036380">
    <property type="entry name" value="Isochorismatase-like_sf"/>
</dbReference>
<dbReference type="PANTHER" id="PTHR11080:SF2">
    <property type="entry name" value="LD05707P"/>
    <property type="match status" value="1"/>
</dbReference>
<evidence type="ECO:0000256" key="7">
    <source>
        <dbReference type="ARBA" id="ARBA00043224"/>
    </source>
</evidence>
<evidence type="ECO:0000256" key="6">
    <source>
        <dbReference type="ARBA" id="ARBA00039017"/>
    </source>
</evidence>
<organism evidence="9 10">
    <name type="scientific">Mycobacterium paragordonae</name>
    <dbReference type="NCBI Taxonomy" id="1389713"/>
    <lineage>
        <taxon>Bacteria</taxon>
        <taxon>Bacillati</taxon>
        <taxon>Actinomycetota</taxon>
        <taxon>Actinomycetes</taxon>
        <taxon>Mycobacteriales</taxon>
        <taxon>Mycobacteriaceae</taxon>
        <taxon>Mycobacterium</taxon>
    </lineage>
</organism>
<evidence type="ECO:0000256" key="4">
    <source>
        <dbReference type="ARBA" id="ARBA00022801"/>
    </source>
</evidence>
<dbReference type="SUPFAM" id="SSF52499">
    <property type="entry name" value="Isochorismatase-like hydrolases"/>
    <property type="match status" value="1"/>
</dbReference>
<evidence type="ECO:0000256" key="2">
    <source>
        <dbReference type="ARBA" id="ARBA00022642"/>
    </source>
</evidence>
<evidence type="ECO:0000256" key="3">
    <source>
        <dbReference type="ARBA" id="ARBA00022723"/>
    </source>
</evidence>
<keyword evidence="3" id="KW-0479">Metal-binding</keyword>
<feature type="domain" description="Isochorismatase-like" evidence="8">
    <location>
        <begin position="7"/>
        <end position="184"/>
    </location>
</feature>
<sequence>MVYGVRALIIVDVQKDFCEGGALPVPGAHAVARSINDYLAGDPGYHHIVATKDFHIDPGSHFAHDPDYSSSWPPHCRAGSTGAEFAPGLDTGKIETVFRKGAYGAGYSGFDGVDENGTSLLDWLHQHHVDEVDVVGVATDHCVRHTAHDAARAGLGTRVLLDLTAGVSADSTARALHEMRTASIELIGKQI</sequence>
<keyword evidence="4" id="KW-0378">Hydrolase</keyword>
<dbReference type="InterPro" id="IPR000868">
    <property type="entry name" value="Isochorismatase-like_dom"/>
</dbReference>
<comment type="similarity">
    <text evidence="1">Belongs to the isochorismatase family.</text>
</comment>
<dbReference type="Proteomes" id="UP000465240">
    <property type="component" value="Unassembled WGS sequence"/>
</dbReference>
<dbReference type="Pfam" id="PF00857">
    <property type="entry name" value="Isochorismatase"/>
    <property type="match status" value="1"/>
</dbReference>
<keyword evidence="2" id="KW-0662">Pyridine nucleotide biosynthesis</keyword>
<comment type="caution">
    <text evidence="9">The sequence shown here is derived from an EMBL/GenBank/DDBJ whole genome shotgun (WGS) entry which is preliminary data.</text>
</comment>
<keyword evidence="10" id="KW-1185">Reference proteome</keyword>
<protein>
    <recommendedName>
        <fullName evidence="6">nicotinamidase</fullName>
        <ecNumber evidence="6">3.5.1.19</ecNumber>
    </recommendedName>
    <alternativeName>
        <fullName evidence="7">Nicotinamide deamidase</fullName>
    </alternativeName>
</protein>
<accession>A0ABQ1C5I0</accession>
<dbReference type="EC" id="3.5.1.19" evidence="6"/>
<dbReference type="PANTHER" id="PTHR11080">
    <property type="entry name" value="PYRAZINAMIDASE/NICOTINAMIDASE"/>
    <property type="match status" value="1"/>
</dbReference>
<evidence type="ECO:0000256" key="1">
    <source>
        <dbReference type="ARBA" id="ARBA00006336"/>
    </source>
</evidence>
<evidence type="ECO:0000313" key="10">
    <source>
        <dbReference type="Proteomes" id="UP000465240"/>
    </source>
</evidence>
<evidence type="ECO:0000259" key="8">
    <source>
        <dbReference type="Pfam" id="PF00857"/>
    </source>
</evidence>
<evidence type="ECO:0000313" key="9">
    <source>
        <dbReference type="EMBL" id="GFG79693.1"/>
    </source>
</evidence>
<dbReference type="Gene3D" id="3.40.50.850">
    <property type="entry name" value="Isochorismatase-like"/>
    <property type="match status" value="1"/>
</dbReference>
<reference evidence="9 10" key="1">
    <citation type="journal article" date="2019" name="Emerg. Microbes Infect.">
        <title>Comprehensive subspecies identification of 175 nontuberculous mycobacteria species based on 7547 genomic profiles.</title>
        <authorList>
            <person name="Matsumoto Y."/>
            <person name="Kinjo T."/>
            <person name="Motooka D."/>
            <person name="Nabeya D."/>
            <person name="Jung N."/>
            <person name="Uechi K."/>
            <person name="Horii T."/>
            <person name="Iida T."/>
            <person name="Fujita J."/>
            <person name="Nakamura S."/>
        </authorList>
    </citation>
    <scope>NUCLEOTIDE SEQUENCE [LARGE SCALE GENOMIC DNA]</scope>
    <source>
        <strain evidence="9 10">JCM 18565</strain>
    </source>
</reference>
<proteinExistence type="inferred from homology"/>
<evidence type="ECO:0000256" key="5">
    <source>
        <dbReference type="ARBA" id="ARBA00037900"/>
    </source>
</evidence>